<evidence type="ECO:0000313" key="5">
    <source>
        <dbReference type="Proteomes" id="UP001248134"/>
    </source>
</evidence>
<dbReference type="CDD" id="cd00077">
    <property type="entry name" value="HDc"/>
    <property type="match status" value="1"/>
</dbReference>
<dbReference type="RefSeq" id="WP_003200938.1">
    <property type="nucleotide sequence ID" value="NZ_CM000743.1"/>
</dbReference>
<dbReference type="Pfam" id="PF01966">
    <property type="entry name" value="HD"/>
    <property type="match status" value="1"/>
</dbReference>
<dbReference type="EMBL" id="VLYX01000003">
    <property type="protein sequence ID" value="MDR4325350.1"/>
    <property type="molecule type" value="Genomic_DNA"/>
</dbReference>
<organism evidence="2 5">
    <name type="scientific">Bacillus pseudomycoides</name>
    <dbReference type="NCBI Taxonomy" id="64104"/>
    <lineage>
        <taxon>Bacteria</taxon>
        <taxon>Bacillati</taxon>
        <taxon>Bacillota</taxon>
        <taxon>Bacilli</taxon>
        <taxon>Bacillales</taxon>
        <taxon>Bacillaceae</taxon>
        <taxon>Bacillus</taxon>
        <taxon>Bacillus cereus group</taxon>
    </lineage>
</organism>
<dbReference type="InterPro" id="IPR006674">
    <property type="entry name" value="HD_domain"/>
</dbReference>
<evidence type="ECO:0000313" key="2">
    <source>
        <dbReference type="EMBL" id="MDR4325350.1"/>
    </source>
</evidence>
<sequence length="194" mass="22458">MRRITLEQIFQHHIAQKYINRSGMVHAIAVAYHAFHLAKKHHASVDAATKAGFLHDIGHHTWYRNGEWDYELYKKNDIHAIKGAERAHKLLIRLGEHPKQAKEISVAILLHTDSFLLAQTLERTPLQNIIKWADEADEEPGGAHHYRTISYGKALKAIQRLDRMVERELQKQQPASLARISVNKRKEQSEFVKQ</sequence>
<proteinExistence type="predicted"/>
<accession>A0AAJ1YWC5</accession>
<comment type="caution">
    <text evidence="2">The sequence shown here is derived from an EMBL/GenBank/DDBJ whole genome shotgun (WGS) entry which is preliminary data.</text>
</comment>
<evidence type="ECO:0000259" key="1">
    <source>
        <dbReference type="PROSITE" id="PS51831"/>
    </source>
</evidence>
<dbReference type="Proteomes" id="UP001248134">
    <property type="component" value="Unassembled WGS sequence"/>
</dbReference>
<dbReference type="SUPFAM" id="SSF109604">
    <property type="entry name" value="HD-domain/PDEase-like"/>
    <property type="match status" value="1"/>
</dbReference>
<evidence type="ECO:0000313" key="4">
    <source>
        <dbReference type="Proteomes" id="UP000221918"/>
    </source>
</evidence>
<dbReference type="AlphaFoldDB" id="A0AAJ1YWC5"/>
<dbReference type="InterPro" id="IPR003607">
    <property type="entry name" value="HD/PDEase_dom"/>
</dbReference>
<feature type="domain" description="HD" evidence="1">
    <location>
        <begin position="23"/>
        <end position="164"/>
    </location>
</feature>
<gene>
    <name evidence="3" type="ORF">COF81_00930</name>
    <name evidence="2" type="ORF">FOS08_05225</name>
</gene>
<dbReference type="Proteomes" id="UP000221918">
    <property type="component" value="Unassembled WGS sequence"/>
</dbReference>
<reference evidence="2" key="2">
    <citation type="submission" date="2019-07" db="EMBL/GenBank/DDBJ databases">
        <title>Phylogenomic Reclassification of ATCC Bacillus Strains and Various Taxa within the Genus Bacillus.</title>
        <authorList>
            <person name="Riojas M.A."/>
            <person name="Frank A.M."/>
            <person name="Fenn S.L."/>
            <person name="King S.P."/>
            <person name="Brower S.M."/>
            <person name="Hazbon M.H."/>
        </authorList>
    </citation>
    <scope>NUCLEOTIDE SEQUENCE</scope>
    <source>
        <strain evidence="2">NR-12239</strain>
    </source>
</reference>
<protein>
    <submittedName>
        <fullName evidence="2">HD domain-containing protein</fullName>
    </submittedName>
</protein>
<dbReference type="EMBL" id="NUTL01000006">
    <property type="protein sequence ID" value="PHF04634.1"/>
    <property type="molecule type" value="Genomic_DNA"/>
</dbReference>
<reference evidence="3 4" key="1">
    <citation type="submission" date="2017-09" db="EMBL/GenBank/DDBJ databases">
        <title>Large-scale bioinformatics analysis of Bacillus genomes uncovers conserved roles of natural products in bacterial physiology.</title>
        <authorList>
            <consortium name="Agbiome Team Llc"/>
            <person name="Bleich R.M."/>
            <person name="Grubbs K.J."/>
            <person name="Santa Maria K.C."/>
            <person name="Allen S.E."/>
            <person name="Farag S."/>
            <person name="Shank E.A."/>
            <person name="Bowers A."/>
        </authorList>
    </citation>
    <scope>NUCLEOTIDE SEQUENCE [LARGE SCALE GENOMIC DNA]</scope>
    <source>
        <strain evidence="3 4">AFS037265</strain>
    </source>
</reference>
<dbReference type="Gene3D" id="1.10.3210.10">
    <property type="entry name" value="Hypothetical protein af1432"/>
    <property type="match status" value="1"/>
</dbReference>
<dbReference type="PROSITE" id="PS51831">
    <property type="entry name" value="HD"/>
    <property type="match status" value="1"/>
</dbReference>
<evidence type="ECO:0000313" key="3">
    <source>
        <dbReference type="EMBL" id="PHF04634.1"/>
    </source>
</evidence>
<name>A0AAJ1YWC5_9BACI</name>